<reference evidence="2 3" key="1">
    <citation type="submission" date="2018-09" db="EMBL/GenBank/DDBJ databases">
        <title>Roseovarius spongiae sp. nov., isolated from a marine sponge.</title>
        <authorList>
            <person name="Zhuang L."/>
            <person name="Luo L."/>
        </authorList>
    </citation>
    <scope>NUCLEOTIDE SEQUENCE [LARGE SCALE GENOMIC DNA]</scope>
    <source>
        <strain evidence="2 3">HN-E21</strain>
    </source>
</reference>
<dbReference type="AlphaFoldDB" id="A0A3A8AWW7"/>
<evidence type="ECO:0000313" key="3">
    <source>
        <dbReference type="Proteomes" id="UP000281128"/>
    </source>
</evidence>
<feature type="domain" description="Zorya protein ZorC EH" evidence="1">
    <location>
        <begin position="24"/>
        <end position="424"/>
    </location>
</feature>
<evidence type="ECO:0000313" key="2">
    <source>
        <dbReference type="EMBL" id="RKF16883.1"/>
    </source>
</evidence>
<dbReference type="RefSeq" id="WP_121164325.1">
    <property type="nucleotide sequence ID" value="NZ_RAPE01000001.1"/>
</dbReference>
<organism evidence="2 3">
    <name type="scientific">Roseovarius spongiae</name>
    <dbReference type="NCBI Taxonomy" id="2320272"/>
    <lineage>
        <taxon>Bacteria</taxon>
        <taxon>Pseudomonadati</taxon>
        <taxon>Pseudomonadota</taxon>
        <taxon>Alphaproteobacteria</taxon>
        <taxon>Rhodobacterales</taxon>
        <taxon>Roseobacteraceae</taxon>
        <taxon>Roseovarius</taxon>
    </lineage>
</organism>
<protein>
    <recommendedName>
        <fullName evidence="1">Zorya protein ZorC EH domain-containing protein</fullName>
    </recommendedName>
</protein>
<evidence type="ECO:0000259" key="1">
    <source>
        <dbReference type="Pfam" id="PF15611"/>
    </source>
</evidence>
<dbReference type="Proteomes" id="UP000281128">
    <property type="component" value="Unassembled WGS sequence"/>
</dbReference>
<comment type="caution">
    <text evidence="2">The sequence shown here is derived from an EMBL/GenBank/DDBJ whole genome shotgun (WGS) entry which is preliminary data.</text>
</comment>
<dbReference type="Pfam" id="PF15611">
    <property type="entry name" value="EH_Signature"/>
    <property type="match status" value="1"/>
</dbReference>
<proteinExistence type="predicted"/>
<accession>A0A3A8AWW7</accession>
<gene>
    <name evidence="2" type="ORF">D6850_04960</name>
</gene>
<sequence length="437" mass="50057">MRASEDLRRSVSLVSRTLPPLDAIRRSVERVSRRWPDAVRTPEDRDRERLALAMLKHVRDWDWTGTTTQRVISAAIAIFDSERCARPDLEIVRDFYFDEAAKRPPGAFLDGILRVYIDSFSSDAPHTLALARALGTRREDFGPREQKLIAALPGLLTPTEAPNSLADLMLEADDPYQKLKEIGLPSPHLPGLVKAAHEIFVEKIGPKLRDENERQRMFRWLTPTTGATLQTGAGPAIEALLAAWRTKTPPETLRQDLCETIIAAYNDPRLHNGGIWSGFDPDLKKVLLRWLTKQDMKFFCDMVTATQDNHMWPPRRDFWLQLYEDKMIDEAWVAFGSSARRYAQTHLVRSGRTDIGRRFGSQLDRGGSTSLLIMRIGNKIVVDGCHSYKTHIFRMDDPKAPKLYQRQYYCNDIMRASRNSKPHNSIPAWSQWVMQHV</sequence>
<dbReference type="OrthoDB" id="3035290at2"/>
<dbReference type="InterPro" id="IPR028943">
    <property type="entry name" value="ZorC_EH_Signature_dom"/>
</dbReference>
<dbReference type="EMBL" id="RAPE01000001">
    <property type="protein sequence ID" value="RKF16883.1"/>
    <property type="molecule type" value="Genomic_DNA"/>
</dbReference>
<name>A0A3A8AWW7_9RHOB</name>
<keyword evidence="3" id="KW-1185">Reference proteome</keyword>